<proteinExistence type="predicted"/>
<name>A0AAP0PAU5_9MAGN</name>
<keyword evidence="3" id="KW-1185">Reference proteome</keyword>
<feature type="compositionally biased region" description="Basic and acidic residues" evidence="1">
    <location>
        <begin position="42"/>
        <end position="55"/>
    </location>
</feature>
<evidence type="ECO:0000256" key="1">
    <source>
        <dbReference type="SAM" id="MobiDB-lite"/>
    </source>
</evidence>
<accession>A0AAP0PAU5</accession>
<gene>
    <name evidence="2" type="ORF">Scep_013623</name>
</gene>
<comment type="caution">
    <text evidence="2">The sequence shown here is derived from an EMBL/GenBank/DDBJ whole genome shotgun (WGS) entry which is preliminary data.</text>
</comment>
<protein>
    <submittedName>
        <fullName evidence="2">Uncharacterized protein</fullName>
    </submittedName>
</protein>
<evidence type="ECO:0000313" key="2">
    <source>
        <dbReference type="EMBL" id="KAK9134095.1"/>
    </source>
</evidence>
<reference evidence="2 3" key="1">
    <citation type="submission" date="2024-01" db="EMBL/GenBank/DDBJ databases">
        <title>Genome assemblies of Stephania.</title>
        <authorList>
            <person name="Yang L."/>
        </authorList>
    </citation>
    <scope>NUCLEOTIDE SEQUENCE [LARGE SCALE GENOMIC DNA]</scope>
    <source>
        <strain evidence="2">JXDWG</strain>
        <tissue evidence="2">Leaf</tissue>
    </source>
</reference>
<dbReference type="EMBL" id="JBBNAG010000005">
    <property type="protein sequence ID" value="KAK9134095.1"/>
    <property type="molecule type" value="Genomic_DNA"/>
</dbReference>
<feature type="region of interest" description="Disordered" evidence="1">
    <location>
        <begin position="40"/>
        <end position="64"/>
    </location>
</feature>
<organism evidence="2 3">
    <name type="scientific">Stephania cephalantha</name>
    <dbReference type="NCBI Taxonomy" id="152367"/>
    <lineage>
        <taxon>Eukaryota</taxon>
        <taxon>Viridiplantae</taxon>
        <taxon>Streptophyta</taxon>
        <taxon>Embryophyta</taxon>
        <taxon>Tracheophyta</taxon>
        <taxon>Spermatophyta</taxon>
        <taxon>Magnoliopsida</taxon>
        <taxon>Ranunculales</taxon>
        <taxon>Menispermaceae</taxon>
        <taxon>Menispermoideae</taxon>
        <taxon>Cissampelideae</taxon>
        <taxon>Stephania</taxon>
    </lineage>
</organism>
<dbReference type="Proteomes" id="UP001419268">
    <property type="component" value="Unassembled WGS sequence"/>
</dbReference>
<sequence>MSWVNSKQNKKNLMVLKQNNYISLLWSSINQYLSSLANNSKLRNEKQETSGAKKEEEEEEEERNWKYCTKRGTNVEHNALSLLLKIRV</sequence>
<dbReference type="AlphaFoldDB" id="A0AAP0PAU5"/>
<evidence type="ECO:0000313" key="3">
    <source>
        <dbReference type="Proteomes" id="UP001419268"/>
    </source>
</evidence>